<reference evidence="1" key="1">
    <citation type="submission" date="2020-08" db="EMBL/GenBank/DDBJ databases">
        <title>Multicomponent nature underlies the extraordinary mechanical properties of spider dragline silk.</title>
        <authorList>
            <person name="Kono N."/>
            <person name="Nakamura H."/>
            <person name="Mori M."/>
            <person name="Yoshida Y."/>
            <person name="Ohtoshi R."/>
            <person name="Malay A.D."/>
            <person name="Moran D.A.P."/>
            <person name="Tomita M."/>
            <person name="Numata K."/>
            <person name="Arakawa K."/>
        </authorList>
    </citation>
    <scope>NUCLEOTIDE SEQUENCE</scope>
</reference>
<evidence type="ECO:0000313" key="2">
    <source>
        <dbReference type="Proteomes" id="UP000887013"/>
    </source>
</evidence>
<dbReference type="EMBL" id="BMAW01064220">
    <property type="protein sequence ID" value="GFT44035.1"/>
    <property type="molecule type" value="Genomic_DNA"/>
</dbReference>
<comment type="caution">
    <text evidence="1">The sequence shown here is derived from an EMBL/GenBank/DDBJ whole genome shotgun (WGS) entry which is preliminary data.</text>
</comment>
<evidence type="ECO:0000313" key="1">
    <source>
        <dbReference type="EMBL" id="GFT44035.1"/>
    </source>
</evidence>
<keyword evidence="2" id="KW-1185">Reference proteome</keyword>
<protein>
    <submittedName>
        <fullName evidence="1">Uncharacterized protein</fullName>
    </submittedName>
</protein>
<name>A0A8X6P1V5_NEPPI</name>
<organism evidence="1 2">
    <name type="scientific">Nephila pilipes</name>
    <name type="common">Giant wood spider</name>
    <name type="synonym">Nephila maculata</name>
    <dbReference type="NCBI Taxonomy" id="299642"/>
    <lineage>
        <taxon>Eukaryota</taxon>
        <taxon>Metazoa</taxon>
        <taxon>Ecdysozoa</taxon>
        <taxon>Arthropoda</taxon>
        <taxon>Chelicerata</taxon>
        <taxon>Arachnida</taxon>
        <taxon>Araneae</taxon>
        <taxon>Araneomorphae</taxon>
        <taxon>Entelegynae</taxon>
        <taxon>Araneoidea</taxon>
        <taxon>Nephilidae</taxon>
        <taxon>Nephila</taxon>
    </lineage>
</organism>
<proteinExistence type="predicted"/>
<gene>
    <name evidence="1" type="ORF">NPIL_373951</name>
</gene>
<dbReference type="AlphaFoldDB" id="A0A8X6P1V5"/>
<sequence length="88" mass="10273">MRNLLERREAGLKGDFSRKKRRKIEDAAVEIDSLFLFFPHFQLQLLKSAFSLVTSDFVIPFLMRSAVLGDSRLLSIQGHRELVFFLQM</sequence>
<dbReference type="Proteomes" id="UP000887013">
    <property type="component" value="Unassembled WGS sequence"/>
</dbReference>
<accession>A0A8X6P1V5</accession>